<gene>
    <name evidence="1" type="ORF">EIN_040050</name>
</gene>
<dbReference type="KEGG" id="eiv:EIN_040050"/>
<evidence type="ECO:0000313" key="1">
    <source>
        <dbReference type="EMBL" id="ELP85481.1"/>
    </source>
</evidence>
<dbReference type="VEuPathDB" id="AmoebaDB:EIN_040050"/>
<dbReference type="EMBL" id="KB207071">
    <property type="protein sequence ID" value="ELP85481.1"/>
    <property type="molecule type" value="Genomic_DNA"/>
</dbReference>
<dbReference type="Proteomes" id="UP000014680">
    <property type="component" value="Unassembled WGS sequence"/>
</dbReference>
<dbReference type="AlphaFoldDB" id="A0A0A1U1T3"/>
<dbReference type="RefSeq" id="XP_004184827.1">
    <property type="nucleotide sequence ID" value="XM_004184779.1"/>
</dbReference>
<evidence type="ECO:0000313" key="2">
    <source>
        <dbReference type="Proteomes" id="UP000014680"/>
    </source>
</evidence>
<organism evidence="1 2">
    <name type="scientific">Entamoeba invadens IP1</name>
    <dbReference type="NCBI Taxonomy" id="370355"/>
    <lineage>
        <taxon>Eukaryota</taxon>
        <taxon>Amoebozoa</taxon>
        <taxon>Evosea</taxon>
        <taxon>Archamoebae</taxon>
        <taxon>Mastigamoebida</taxon>
        <taxon>Entamoebidae</taxon>
        <taxon>Entamoeba</taxon>
    </lineage>
</organism>
<reference evidence="1 2" key="1">
    <citation type="submission" date="2012-10" db="EMBL/GenBank/DDBJ databases">
        <authorList>
            <person name="Zafar N."/>
            <person name="Inman J."/>
            <person name="Hall N."/>
            <person name="Lorenzi H."/>
            <person name="Caler E."/>
        </authorList>
    </citation>
    <scope>NUCLEOTIDE SEQUENCE [LARGE SCALE GENOMIC DNA]</scope>
    <source>
        <strain evidence="1 2">IP1</strain>
    </source>
</reference>
<accession>A0A0A1U1T3</accession>
<proteinExistence type="predicted"/>
<name>A0A0A1U1T3_ENTIV</name>
<sequence length="159" mass="18018">MLKSKTPTKLTYNFSMFETLTTVAIQYPCGTYGTIVLPKFCVSLGLSKCLCDVKLGEAKLMHLKLKESKPKMTVDVDQISTFISEDSSTEHITFRFDGKETEGFKISPILKIFEVKLFRYTQGQCFSSVRIQTEKSFVTKVGNLQKENGVITFKDTEIK</sequence>
<keyword evidence="2" id="KW-1185">Reference proteome</keyword>
<protein>
    <submittedName>
        <fullName evidence="1">Uncharacterized protein</fullName>
    </submittedName>
</protein>
<dbReference type="GeneID" id="14884462"/>